<evidence type="ECO:0000256" key="1">
    <source>
        <dbReference type="SAM" id="Phobius"/>
    </source>
</evidence>
<reference evidence="5" key="1">
    <citation type="submission" date="2025-08" db="UniProtKB">
        <authorList>
            <consortium name="RefSeq"/>
        </authorList>
    </citation>
    <scope>IDENTIFICATION</scope>
</reference>
<evidence type="ECO:0000259" key="3">
    <source>
        <dbReference type="SMART" id="SM00703"/>
    </source>
</evidence>
<keyword evidence="2" id="KW-0732">Signal</keyword>
<protein>
    <submittedName>
        <fullName evidence="5">Nose resistant to fluoxetine protein 6-like</fullName>
    </submittedName>
</protein>
<gene>
    <name evidence="5" type="primary">LOC106051752</name>
</gene>
<dbReference type="SMART" id="SM00703">
    <property type="entry name" value="NRF"/>
    <property type="match status" value="1"/>
</dbReference>
<feature type="transmembrane region" description="Helical" evidence="1">
    <location>
        <begin position="653"/>
        <end position="674"/>
    </location>
</feature>
<proteinExistence type="predicted"/>
<keyword evidence="1" id="KW-1133">Transmembrane helix</keyword>
<feature type="transmembrane region" description="Helical" evidence="1">
    <location>
        <begin position="263"/>
        <end position="288"/>
    </location>
</feature>
<dbReference type="InterPro" id="IPR002656">
    <property type="entry name" value="Acyl_transf_3_dom"/>
</dbReference>
<dbReference type="Pfam" id="PF01757">
    <property type="entry name" value="Acyl_transf_3"/>
    <property type="match status" value="1"/>
</dbReference>
<dbReference type="Pfam" id="PF20146">
    <property type="entry name" value="NRF"/>
    <property type="match status" value="1"/>
</dbReference>
<dbReference type="Proteomes" id="UP001165740">
    <property type="component" value="Chromosome 11"/>
</dbReference>
<evidence type="ECO:0000313" key="4">
    <source>
        <dbReference type="Proteomes" id="UP001165740"/>
    </source>
</evidence>
<keyword evidence="1" id="KW-0812">Transmembrane</keyword>
<feature type="signal peptide" evidence="2">
    <location>
        <begin position="1"/>
        <end position="19"/>
    </location>
</feature>
<dbReference type="InterPro" id="IPR006621">
    <property type="entry name" value="Nose-resist-to-fluoxetine_N"/>
</dbReference>
<feature type="transmembrane region" description="Helical" evidence="1">
    <location>
        <begin position="367"/>
        <end position="389"/>
    </location>
</feature>
<dbReference type="InterPro" id="IPR052728">
    <property type="entry name" value="O2_lipid_transport_reg"/>
</dbReference>
<dbReference type="PANTHER" id="PTHR11161:SF0">
    <property type="entry name" value="O-ACYLTRANSFERASE LIKE PROTEIN"/>
    <property type="match status" value="1"/>
</dbReference>
<feature type="domain" description="Nose resistant-to-fluoxetine protein N-terminal" evidence="3">
    <location>
        <begin position="123"/>
        <end position="255"/>
    </location>
</feature>
<organism evidence="4 5">
    <name type="scientific">Biomphalaria glabrata</name>
    <name type="common">Bloodfluke planorb</name>
    <name type="synonym">Freshwater snail</name>
    <dbReference type="NCBI Taxonomy" id="6526"/>
    <lineage>
        <taxon>Eukaryota</taxon>
        <taxon>Metazoa</taxon>
        <taxon>Spiralia</taxon>
        <taxon>Lophotrochozoa</taxon>
        <taxon>Mollusca</taxon>
        <taxon>Gastropoda</taxon>
        <taxon>Heterobranchia</taxon>
        <taxon>Euthyneura</taxon>
        <taxon>Panpulmonata</taxon>
        <taxon>Hygrophila</taxon>
        <taxon>Lymnaeoidea</taxon>
        <taxon>Planorbidae</taxon>
        <taxon>Biomphalaria</taxon>
    </lineage>
</organism>
<dbReference type="OrthoDB" id="118951at2759"/>
<dbReference type="GeneID" id="106051752"/>
<dbReference type="GO" id="GO:0016747">
    <property type="term" value="F:acyltransferase activity, transferring groups other than amino-acyl groups"/>
    <property type="evidence" value="ECO:0007669"/>
    <property type="project" value="InterPro"/>
</dbReference>
<feature type="transmembrane region" description="Helical" evidence="1">
    <location>
        <begin position="614"/>
        <end position="633"/>
    </location>
</feature>
<feature type="transmembrane region" description="Helical" evidence="1">
    <location>
        <begin position="535"/>
        <end position="558"/>
    </location>
</feature>
<accession>A0A9W2YE49</accession>
<feature type="chain" id="PRO_5040861523" evidence="2">
    <location>
        <begin position="20"/>
        <end position="763"/>
    </location>
</feature>
<name>A0A9W2YE49_BIOGL</name>
<dbReference type="OMA" id="PHINRNK"/>
<sequence length="763" mass="87305">MKQAKVVYIFLTLLVFSEARYTYNQVFKQSNVSIIKSTLRKGWYNIRDTLHHYKSQLSELELAVLAMLLGNSYLLTSSNVQDDVDTKQNVTTNDVRNGQNLECSLKEVDKLSQLNCTPREENQSNCARDIQRLFSNISDNIWTLQFLDSWGKPSPSILQESLHFVGNYKQCRKAKAPSGNDKRDSIFNGKYCLLTISSKNLKKKINANLEPVLLRMGSCLPDSCSEYEITKMLQQVLIELEISSNLTVEPTECRTETRETTKATIAAIMIFSLILAMIFCGTCLDILINLCPQLICKSYPNHDEELKMKNNFKNRDIHKTKNSLTKSKTYEQGTGVQILLAFSLYTNVPKLLRSVSSKESLPAIHGIRCFSTMLIVLVHVVILGAPYFINEPDPSQLTTVETVFYALCILAVDTFFIISGLLVAYSTLKKMSTKSWKISWGSFYFHRFWRLTPPYMLSFLFFLGLQRFMGFGALWATVQPADKPLCEERWWTNLLYVNNFKPFDQQCMSFTWYLAADMQFHIISPLMIIPFYFHVYAGVITCCIFLLAQWLITAYLSIQNDWYTTSKLQNMNSPLDYETYYYMAPYCRLGPFVTGILAGYILSSNNGRVSMNKLTLVFGWLFCCVFSVAVVYFESNLKEENLIGVYPAAIHNAVSRSAWGLCMSWIIVVCSSGYGGPLNSLLSWSPFTVMSRLSYMVYLLHSNVASIFFGNLDNVLTFSSLIFWMIYSCLLMVTCIVSFIFVLVIESPMSELETILFKHQKKY</sequence>
<feature type="transmembrane region" description="Helical" evidence="1">
    <location>
        <begin position="721"/>
        <end position="745"/>
    </location>
</feature>
<keyword evidence="4" id="KW-1185">Reference proteome</keyword>
<feature type="transmembrane region" description="Helical" evidence="1">
    <location>
        <begin position="404"/>
        <end position="428"/>
    </location>
</feature>
<dbReference type="RefSeq" id="XP_055861012.1">
    <property type="nucleotide sequence ID" value="XM_056005037.1"/>
</dbReference>
<dbReference type="PANTHER" id="PTHR11161">
    <property type="entry name" value="O-ACYLTRANSFERASE"/>
    <property type="match status" value="1"/>
</dbReference>
<evidence type="ECO:0000313" key="5">
    <source>
        <dbReference type="RefSeq" id="XP_055861012.1"/>
    </source>
</evidence>
<dbReference type="AlphaFoldDB" id="A0A9W2YE49"/>
<feature type="transmembrane region" description="Helical" evidence="1">
    <location>
        <begin position="580"/>
        <end position="602"/>
    </location>
</feature>
<evidence type="ECO:0000256" key="2">
    <source>
        <dbReference type="SAM" id="SignalP"/>
    </source>
</evidence>
<keyword evidence="1" id="KW-0472">Membrane</keyword>